<protein>
    <submittedName>
        <fullName evidence="1">Uncharacterized protein</fullName>
    </submittedName>
</protein>
<evidence type="ECO:0000313" key="1">
    <source>
        <dbReference type="EMBL" id="JAD29436.1"/>
    </source>
</evidence>
<dbReference type="EMBL" id="GBRH01268459">
    <property type="protein sequence ID" value="JAD29436.1"/>
    <property type="molecule type" value="Transcribed_RNA"/>
</dbReference>
<name>A0A0A8YSH0_ARUDO</name>
<proteinExistence type="predicted"/>
<sequence length="40" mass="4664">MFGTSYIIISDTSWYLSKDSKKSFFEKTDQNLDISACMFD</sequence>
<dbReference type="AlphaFoldDB" id="A0A0A8YSH0"/>
<organism evidence="1">
    <name type="scientific">Arundo donax</name>
    <name type="common">Giant reed</name>
    <name type="synonym">Donax arundinaceus</name>
    <dbReference type="NCBI Taxonomy" id="35708"/>
    <lineage>
        <taxon>Eukaryota</taxon>
        <taxon>Viridiplantae</taxon>
        <taxon>Streptophyta</taxon>
        <taxon>Embryophyta</taxon>
        <taxon>Tracheophyta</taxon>
        <taxon>Spermatophyta</taxon>
        <taxon>Magnoliopsida</taxon>
        <taxon>Liliopsida</taxon>
        <taxon>Poales</taxon>
        <taxon>Poaceae</taxon>
        <taxon>PACMAD clade</taxon>
        <taxon>Arundinoideae</taxon>
        <taxon>Arundineae</taxon>
        <taxon>Arundo</taxon>
    </lineage>
</organism>
<reference evidence="1" key="1">
    <citation type="submission" date="2014-09" db="EMBL/GenBank/DDBJ databases">
        <authorList>
            <person name="Magalhaes I.L.F."/>
            <person name="Oliveira U."/>
            <person name="Santos F.R."/>
            <person name="Vidigal T.H.D.A."/>
            <person name="Brescovit A.D."/>
            <person name="Santos A.J."/>
        </authorList>
    </citation>
    <scope>NUCLEOTIDE SEQUENCE</scope>
    <source>
        <tissue evidence="1">Shoot tissue taken approximately 20 cm above the soil surface</tissue>
    </source>
</reference>
<reference evidence="1" key="2">
    <citation type="journal article" date="2015" name="Data Brief">
        <title>Shoot transcriptome of the giant reed, Arundo donax.</title>
        <authorList>
            <person name="Barrero R.A."/>
            <person name="Guerrero F.D."/>
            <person name="Moolhuijzen P."/>
            <person name="Goolsby J.A."/>
            <person name="Tidwell J."/>
            <person name="Bellgard S.E."/>
            <person name="Bellgard M.I."/>
        </authorList>
    </citation>
    <scope>NUCLEOTIDE SEQUENCE</scope>
    <source>
        <tissue evidence="1">Shoot tissue taken approximately 20 cm above the soil surface</tissue>
    </source>
</reference>
<accession>A0A0A8YSH0</accession>